<dbReference type="Pfam" id="PF24793">
    <property type="entry name" value="GINT1_N"/>
    <property type="match status" value="1"/>
</dbReference>
<dbReference type="PANTHER" id="PTHR48261">
    <property type="entry name" value="ACETYLGLUCOSAMINYLTRANSFERASE"/>
    <property type="match status" value="1"/>
</dbReference>
<gene>
    <name evidence="2" type="ORF">HP555_03315</name>
</gene>
<feature type="domain" description="Glucosamine inositolphosphorylceramide transferase 1 N-terminal" evidence="1">
    <location>
        <begin position="29"/>
        <end position="301"/>
    </location>
</feature>
<accession>A0A7T5VBR5</accession>
<dbReference type="RefSeq" id="WP_199263774.1">
    <property type="nucleotide sequence ID" value="NZ_CP054140.1"/>
</dbReference>
<dbReference type="Proteomes" id="UP000596092">
    <property type="component" value="Chromosome"/>
</dbReference>
<dbReference type="GO" id="GO:0016757">
    <property type="term" value="F:glycosyltransferase activity"/>
    <property type="evidence" value="ECO:0007669"/>
    <property type="project" value="InterPro"/>
</dbReference>
<proteinExistence type="predicted"/>
<evidence type="ECO:0000313" key="2">
    <source>
        <dbReference type="EMBL" id="QQG64962.1"/>
    </source>
</evidence>
<dbReference type="AlphaFoldDB" id="A0A7T5VBR5"/>
<dbReference type="InterPro" id="IPR056442">
    <property type="entry name" value="GINT1_N"/>
</dbReference>
<dbReference type="EMBL" id="CP054140">
    <property type="protein sequence ID" value="QQG64962.1"/>
    <property type="molecule type" value="Genomic_DNA"/>
</dbReference>
<evidence type="ECO:0000259" key="1">
    <source>
        <dbReference type="Pfam" id="PF24793"/>
    </source>
</evidence>
<dbReference type="Gene3D" id="2.115.10.20">
    <property type="entry name" value="Glycosyl hydrolase domain, family 43"/>
    <property type="match status" value="1"/>
</dbReference>
<protein>
    <recommendedName>
        <fullName evidence="1">Glucosamine inositolphosphorylceramide transferase 1 N-terminal domain-containing protein</fullName>
    </recommendedName>
</protein>
<name>A0A7T5VBR5_9BACT</name>
<reference evidence="2 3" key="1">
    <citation type="submission" date="2020-05" db="EMBL/GenBank/DDBJ databases">
        <title>Complete genome of Desulfobulbus oligotrophicus.</title>
        <authorList>
            <person name="Podar M."/>
        </authorList>
    </citation>
    <scope>NUCLEOTIDE SEQUENCE [LARGE SCALE GENOMIC DNA]</scope>
    <source>
        <strain evidence="2 3">Prop6</strain>
    </source>
</reference>
<dbReference type="PANTHER" id="PTHR48261:SF2">
    <property type="entry name" value="ACETYLGLUCOSAMINYLTRANSFERASE"/>
    <property type="match status" value="1"/>
</dbReference>
<dbReference type="KEGG" id="dog:HP555_03315"/>
<organism evidence="2 3">
    <name type="scientific">Desulfobulbus oligotrophicus</name>
    <dbReference type="NCBI Taxonomy" id="1909699"/>
    <lineage>
        <taxon>Bacteria</taxon>
        <taxon>Pseudomonadati</taxon>
        <taxon>Thermodesulfobacteriota</taxon>
        <taxon>Desulfobulbia</taxon>
        <taxon>Desulfobulbales</taxon>
        <taxon>Desulfobulbaceae</taxon>
        <taxon>Desulfobulbus</taxon>
    </lineage>
</organism>
<sequence>MKLPFFQRLKSTIFRKQQSAQAEHIHPYWSIGIYTGKTPDALSSPTGSINPVLTAKDVSDVPANFVADPFMLYEQGCWYMFFEIETTLNGAPIGRIGLATSPDGLHWRYEKVVLEESFHLSYPYVFKWQDQFYLVPETRSVREVRLYQAVDFPWKWQYKRLLLSGRRFADSSLFRFNDRWWMFSDAGNNTLRLYHSSELTTGWQEHRKSPILRKNPLHARPGGRVIPTDGTVLRFAQDCQTSYGKQVFAFTVTELTPKTYRETPITEPILLPGAFAWNRFGMHTVDPHQLADGSWIACVDGLGEK</sequence>
<evidence type="ECO:0000313" key="3">
    <source>
        <dbReference type="Proteomes" id="UP000596092"/>
    </source>
</evidence>
<dbReference type="InterPro" id="IPR004263">
    <property type="entry name" value="Exostosin"/>
</dbReference>
<dbReference type="InterPro" id="IPR023296">
    <property type="entry name" value="Glyco_hydro_beta-prop_sf"/>
</dbReference>
<dbReference type="SUPFAM" id="SSF75005">
    <property type="entry name" value="Arabinanase/levansucrase/invertase"/>
    <property type="match status" value="1"/>
</dbReference>
<keyword evidence="3" id="KW-1185">Reference proteome</keyword>